<comment type="caution">
    <text evidence="2">The sequence shown here is derived from an EMBL/GenBank/DDBJ whole genome shotgun (WGS) entry which is preliminary data.</text>
</comment>
<protein>
    <submittedName>
        <fullName evidence="2">Uncharacterized protein</fullName>
    </submittedName>
</protein>
<gene>
    <name evidence="2" type="ORF">EYF80_017986</name>
</gene>
<evidence type="ECO:0000256" key="1">
    <source>
        <dbReference type="SAM" id="MobiDB-lite"/>
    </source>
</evidence>
<feature type="compositionally biased region" description="Basic and acidic residues" evidence="1">
    <location>
        <begin position="65"/>
        <end position="77"/>
    </location>
</feature>
<feature type="compositionally biased region" description="Basic residues" evidence="1">
    <location>
        <begin position="49"/>
        <end position="64"/>
    </location>
</feature>
<reference evidence="2 3" key="1">
    <citation type="submission" date="2019-03" db="EMBL/GenBank/DDBJ databases">
        <title>First draft genome of Liparis tanakae, snailfish: a comprehensive survey of snailfish specific genes.</title>
        <authorList>
            <person name="Kim W."/>
            <person name="Song I."/>
            <person name="Jeong J.-H."/>
            <person name="Kim D."/>
            <person name="Kim S."/>
            <person name="Ryu S."/>
            <person name="Song J.Y."/>
            <person name="Lee S.K."/>
        </authorList>
    </citation>
    <scope>NUCLEOTIDE SEQUENCE [LARGE SCALE GENOMIC DNA]</scope>
    <source>
        <tissue evidence="2">Muscle</tissue>
    </source>
</reference>
<dbReference type="AlphaFoldDB" id="A0A4Z2I2W3"/>
<evidence type="ECO:0000313" key="3">
    <source>
        <dbReference type="Proteomes" id="UP000314294"/>
    </source>
</evidence>
<sequence>MVTGMENDTGATNKALFHLFDAGINESTGTDIDVTYYKDSRTNGALRTQRQRGRKKKTAGKTKRSKEGEKRDGRMEKEEEEEGLRNDSTTTQRSESDRCRAELSHCRK</sequence>
<feature type="region of interest" description="Disordered" evidence="1">
    <location>
        <begin position="39"/>
        <end position="108"/>
    </location>
</feature>
<evidence type="ECO:0000313" key="2">
    <source>
        <dbReference type="EMBL" id="TNN71815.1"/>
    </source>
</evidence>
<dbReference type="EMBL" id="SRLO01000145">
    <property type="protein sequence ID" value="TNN71815.1"/>
    <property type="molecule type" value="Genomic_DNA"/>
</dbReference>
<feature type="compositionally biased region" description="Basic and acidic residues" evidence="1">
    <location>
        <begin position="94"/>
        <end position="108"/>
    </location>
</feature>
<proteinExistence type="predicted"/>
<organism evidence="2 3">
    <name type="scientific">Liparis tanakae</name>
    <name type="common">Tanaka's snailfish</name>
    <dbReference type="NCBI Taxonomy" id="230148"/>
    <lineage>
        <taxon>Eukaryota</taxon>
        <taxon>Metazoa</taxon>
        <taxon>Chordata</taxon>
        <taxon>Craniata</taxon>
        <taxon>Vertebrata</taxon>
        <taxon>Euteleostomi</taxon>
        <taxon>Actinopterygii</taxon>
        <taxon>Neopterygii</taxon>
        <taxon>Teleostei</taxon>
        <taxon>Neoteleostei</taxon>
        <taxon>Acanthomorphata</taxon>
        <taxon>Eupercaria</taxon>
        <taxon>Perciformes</taxon>
        <taxon>Cottioidei</taxon>
        <taxon>Cottales</taxon>
        <taxon>Liparidae</taxon>
        <taxon>Liparis</taxon>
    </lineage>
</organism>
<accession>A0A4Z2I2W3</accession>
<keyword evidence="3" id="KW-1185">Reference proteome</keyword>
<name>A0A4Z2I2W3_9TELE</name>
<dbReference type="Proteomes" id="UP000314294">
    <property type="component" value="Unassembled WGS sequence"/>
</dbReference>